<evidence type="ECO:0008006" key="7">
    <source>
        <dbReference type="Google" id="ProtNLM"/>
    </source>
</evidence>
<evidence type="ECO:0000259" key="4">
    <source>
        <dbReference type="Pfam" id="PF26140"/>
    </source>
</evidence>
<evidence type="ECO:0000313" key="6">
    <source>
        <dbReference type="Proteomes" id="UP000698800"/>
    </source>
</evidence>
<dbReference type="OrthoDB" id="72892at2759"/>
<dbReference type="InterPro" id="IPR021714">
    <property type="entry name" value="URB1_N"/>
</dbReference>
<name>A0A9P8L696_9PEZI</name>
<dbReference type="GO" id="GO:0000463">
    <property type="term" value="P:maturation of LSU-rRNA from tricistronic rRNA transcript (SSU-rRNA, 5.8S rRNA, LSU-rRNA)"/>
    <property type="evidence" value="ECO:0007669"/>
    <property type="project" value="TreeGrafter"/>
</dbReference>
<evidence type="ECO:0000256" key="1">
    <source>
        <dbReference type="SAM" id="MobiDB-lite"/>
    </source>
</evidence>
<accession>A0A9P8L696</accession>
<evidence type="ECO:0000259" key="2">
    <source>
        <dbReference type="Pfam" id="PF11707"/>
    </source>
</evidence>
<feature type="domain" description="URB1 C-terminal" evidence="3">
    <location>
        <begin position="1226"/>
        <end position="1415"/>
    </location>
</feature>
<dbReference type="SUPFAM" id="SSF48371">
    <property type="entry name" value="ARM repeat"/>
    <property type="match status" value="1"/>
</dbReference>
<dbReference type="InterPro" id="IPR016024">
    <property type="entry name" value="ARM-type_fold"/>
</dbReference>
<evidence type="ECO:0000313" key="5">
    <source>
        <dbReference type="EMBL" id="KAH0547698.1"/>
    </source>
</evidence>
<dbReference type="InterPro" id="IPR032436">
    <property type="entry name" value="URB1_C"/>
</dbReference>
<dbReference type="GO" id="GO:0000466">
    <property type="term" value="P:maturation of 5.8S rRNA from tricistronic rRNA transcript (SSU-rRNA, 5.8S rRNA, LSU-rRNA)"/>
    <property type="evidence" value="ECO:0007669"/>
    <property type="project" value="TreeGrafter"/>
</dbReference>
<reference evidence="5" key="1">
    <citation type="submission" date="2021-03" db="EMBL/GenBank/DDBJ databases">
        <title>Comparative genomics and phylogenomic investigation of the class Geoglossomycetes provide insights into ecological specialization and systematics.</title>
        <authorList>
            <person name="Melie T."/>
            <person name="Pirro S."/>
            <person name="Miller A.N."/>
            <person name="Quandt A."/>
        </authorList>
    </citation>
    <scope>NUCLEOTIDE SEQUENCE</scope>
    <source>
        <strain evidence="5">GBOQ0MN5Z8</strain>
    </source>
</reference>
<dbReference type="Pfam" id="PF11707">
    <property type="entry name" value="Npa1"/>
    <property type="match status" value="1"/>
</dbReference>
<dbReference type="PANTHER" id="PTHR13500">
    <property type="entry name" value="NUCLEOLAR PRERIBOSOMAL-ASSOCIATED PROTEIN 1"/>
    <property type="match status" value="1"/>
</dbReference>
<gene>
    <name evidence="5" type="ORF">FGG08_000187</name>
</gene>
<dbReference type="InterPro" id="IPR039844">
    <property type="entry name" value="URB1"/>
</dbReference>
<dbReference type="Proteomes" id="UP000698800">
    <property type="component" value="Unassembled WGS sequence"/>
</dbReference>
<proteinExistence type="predicted"/>
<sequence length="1458" mass="162835">MAKRPYGESIDNKEAEAQPPKRRKAEAITQKQHSGPVAAEAITSSKQLQDLLSHRAEPALLRQGIQSLKVFLESLNASDISEDEKTKLQHILQEYLESQNAQHGDKEASVFMADLMQSWALASQSNNNSLLSAIPSVLARLMKTISRTYELRPHGVRLCETLLQPAQLKLVARNLSANNEYIISPSLRLLSEIVSFDGGSQAKSVNAHREFTLKGLGRSLNWTSAQKKTDQEKKGTVRTAALKYLLVSFKFQNSAAKSDLAGQRDIISALFKNIREDPPDLIVDILSVLKQYFILDEGVQRSAKSRLLSPWALGRLVALYNYAESATGDGVPTEKSVEAAAHEFLLFVCTTPGLGVLLPDSGWYPPGSGIFGTGVSMDPEGLQDVNSLEDIGLELDHLEESKKYLEKVPVRNPTLSTFVQGLRPYANTLQSQLLLAIFKAAPELVADYYLNKRSISFDPKLTATWIGYSAFLFSTVQLPVPEYCGRREGFANRPPPIPIVIESILPQPLDQKALTKCLNQKTKLVKFFAIRLLCVAFQKLEAVIDIFRLASSAQDTSVAWKRAFSRLLQEFCRRCPKMKDIITVFRGTAEEDILQREAVARLLVMYYKATPEIALNEKFDVSIALGNVLRRIEVGLDTAEDFGMRMLELEHLLYIAQCSPNIRWWNKPESLSLTAFTSVLRLLVKAPAAAPLVRIKALVRSIICRTHHLQQDTLASSLDALVNSLRPVGSWEPSDAVFEFLDNSVVRYARTSIKYYDDFVSILSKEHGNGRSEIEVQPVSLLLMTLVEQWPFLSTSGNISDRDKEDVARWLARYLAFSFVIQENSRVLRTLCGRLINTIGSDKCTQVFHTLSAILEGVISPDVTLEPQQNALLKDWGGLRECGLPGILEYLFDGASRSKLIEALDCNPGNTAATSQKSAIITTPRFRLLLALSRTVASTEEQSGLKRRFSQFFLYLTEKISIHRTQDQVPPSFSDLCINTGLAFSSKSILKALSDPAPLNALLETIFSNHINEPHFTLLAASIVSTNIVEDIDYRKLLQIILGHNSNPLLRHPTDSSAARLHIAYIIGRLFHTNPKSQSSPTTIERVLALTRGSSDAADSVLESVSAAFFQAGGKTPFDCATSYSFSSKEGTRLFNFWNKLRVHINPRRLTQTVTQHPLDKPQRSHTDELLQDFRLRDFLVDTEKVNNIYSDSYSHFFLYRIIREWLRHKDGLVDMHDIIVNDCAGLVVMGLCSTESSTRMVALKLLEVLVQKLLVSNYSEKQGVAFLLSALINTAKRVIDKNRLPTPIAIFAARALIVQADPLHYLYAKLNGYMLLGPTWDLGHVPLFYLTVVEGDCHHGEVSWMLENLVFGLRTVEDLDIYRRNACFGHICTMYCSPFIPDAIKAKILDVLLAATKIEGGSTTLITRVGMVSWIDIQLKRPAADEVNLRRLATGLFRSCNREHVDAWSQGEAATLL</sequence>
<dbReference type="EMBL" id="JAGHQL010000002">
    <property type="protein sequence ID" value="KAH0547698.1"/>
    <property type="molecule type" value="Genomic_DNA"/>
</dbReference>
<comment type="caution">
    <text evidence="5">The sequence shown here is derived from an EMBL/GenBank/DDBJ whole genome shotgun (WGS) entry which is preliminary data.</text>
</comment>
<dbReference type="PANTHER" id="PTHR13500:SF0">
    <property type="entry name" value="NUCLEOLAR PRE-RIBOSOMAL-ASSOCIATED PROTEIN 1"/>
    <property type="match status" value="1"/>
</dbReference>
<dbReference type="Pfam" id="PF16201">
    <property type="entry name" value="NopRA1"/>
    <property type="match status" value="1"/>
</dbReference>
<dbReference type="InterPro" id="IPR059018">
    <property type="entry name" value="HEAT_URB1"/>
</dbReference>
<keyword evidence="6" id="KW-1185">Reference proteome</keyword>
<feature type="domain" description="URB1 N-terminal" evidence="2">
    <location>
        <begin position="113"/>
        <end position="468"/>
    </location>
</feature>
<dbReference type="Pfam" id="PF26140">
    <property type="entry name" value="HEAT_URB1"/>
    <property type="match status" value="1"/>
</dbReference>
<feature type="domain" description="URB1 central HEAT repeat" evidence="4">
    <location>
        <begin position="659"/>
        <end position="847"/>
    </location>
</feature>
<dbReference type="GO" id="GO:0005730">
    <property type="term" value="C:nucleolus"/>
    <property type="evidence" value="ECO:0007669"/>
    <property type="project" value="TreeGrafter"/>
</dbReference>
<evidence type="ECO:0000259" key="3">
    <source>
        <dbReference type="Pfam" id="PF16201"/>
    </source>
</evidence>
<protein>
    <recommendedName>
        <fullName evidence="7">Nucleolar pre-ribosomal-associated protein 1</fullName>
    </recommendedName>
</protein>
<organism evidence="5 6">
    <name type="scientific">Glutinoglossum americanum</name>
    <dbReference type="NCBI Taxonomy" id="1670608"/>
    <lineage>
        <taxon>Eukaryota</taxon>
        <taxon>Fungi</taxon>
        <taxon>Dikarya</taxon>
        <taxon>Ascomycota</taxon>
        <taxon>Pezizomycotina</taxon>
        <taxon>Geoglossomycetes</taxon>
        <taxon>Geoglossales</taxon>
        <taxon>Geoglossaceae</taxon>
        <taxon>Glutinoglossum</taxon>
    </lineage>
</organism>
<feature type="region of interest" description="Disordered" evidence="1">
    <location>
        <begin position="1"/>
        <end position="38"/>
    </location>
</feature>